<dbReference type="GO" id="GO:0005886">
    <property type="term" value="C:plasma membrane"/>
    <property type="evidence" value="ECO:0007669"/>
    <property type="project" value="UniProtKB-SubCell"/>
</dbReference>
<evidence type="ECO:0000259" key="14">
    <source>
        <dbReference type="Pfam" id="PF00137"/>
    </source>
</evidence>
<comment type="function">
    <text evidence="13">Key component of the F(0) channel; it plays a direct role in translocation across the membrane. A homomeric c-ring of between 10-14 subunits forms the central stalk rotor element with the F(1) delta and epsilon subunits.</text>
</comment>
<organism evidence="15 16">
    <name type="scientific">Rugosimonospora africana</name>
    <dbReference type="NCBI Taxonomy" id="556532"/>
    <lineage>
        <taxon>Bacteria</taxon>
        <taxon>Bacillati</taxon>
        <taxon>Actinomycetota</taxon>
        <taxon>Actinomycetes</taxon>
        <taxon>Micromonosporales</taxon>
        <taxon>Micromonosporaceae</taxon>
        <taxon>Rugosimonospora</taxon>
    </lineage>
</organism>
<reference evidence="15" key="1">
    <citation type="submission" date="2021-01" db="EMBL/GenBank/DDBJ databases">
        <title>Whole genome shotgun sequence of Rugosimonospora africana NBRC 104875.</title>
        <authorList>
            <person name="Komaki H."/>
            <person name="Tamura T."/>
        </authorList>
    </citation>
    <scope>NUCLEOTIDE SEQUENCE</scope>
    <source>
        <strain evidence="15">NBRC 104875</strain>
    </source>
</reference>
<dbReference type="PROSITE" id="PS00605">
    <property type="entry name" value="ATPASE_C"/>
    <property type="match status" value="1"/>
</dbReference>
<dbReference type="HAMAP" id="MF_01396">
    <property type="entry name" value="ATP_synth_c_bact"/>
    <property type="match status" value="1"/>
</dbReference>
<keyword evidence="7 13" id="KW-1133">Transmembrane helix</keyword>
<proteinExistence type="inferred from homology"/>
<evidence type="ECO:0000256" key="2">
    <source>
        <dbReference type="ARBA" id="ARBA00006704"/>
    </source>
</evidence>
<dbReference type="NCBIfam" id="TIGR01260">
    <property type="entry name" value="ATP_synt_c"/>
    <property type="match status" value="1"/>
</dbReference>
<dbReference type="Proteomes" id="UP000642748">
    <property type="component" value="Unassembled WGS sequence"/>
</dbReference>
<feature type="transmembrane region" description="Helical" evidence="13">
    <location>
        <begin position="53"/>
        <end position="75"/>
    </location>
</feature>
<dbReference type="PANTHER" id="PTHR10031:SF0">
    <property type="entry name" value="ATPASE PROTEIN 9"/>
    <property type="match status" value="1"/>
</dbReference>
<feature type="domain" description="V-ATPase proteolipid subunit C-like" evidence="14">
    <location>
        <begin position="14"/>
        <end position="74"/>
    </location>
</feature>
<keyword evidence="13" id="KW-1003">Cell membrane</keyword>
<dbReference type="InterPro" id="IPR038662">
    <property type="entry name" value="ATP_synth_F0_csu_sf"/>
</dbReference>
<dbReference type="GO" id="GO:0033177">
    <property type="term" value="C:proton-transporting two-sector ATPase complex, proton-transporting domain"/>
    <property type="evidence" value="ECO:0007669"/>
    <property type="project" value="InterPro"/>
</dbReference>
<evidence type="ECO:0000256" key="8">
    <source>
        <dbReference type="ARBA" id="ARBA00023065"/>
    </source>
</evidence>
<keyword evidence="11 13" id="KW-0066">ATP synthesis</keyword>
<dbReference type="GO" id="GO:0045259">
    <property type="term" value="C:proton-transporting ATP synthase complex"/>
    <property type="evidence" value="ECO:0007669"/>
    <property type="project" value="UniProtKB-KW"/>
</dbReference>
<keyword evidence="4 13" id="KW-0138">CF(0)</keyword>
<comment type="similarity">
    <text evidence="2 13">Belongs to the ATPase C chain family.</text>
</comment>
<dbReference type="InterPro" id="IPR035921">
    <property type="entry name" value="F/V-ATP_Csub_sf"/>
</dbReference>
<evidence type="ECO:0000256" key="7">
    <source>
        <dbReference type="ARBA" id="ARBA00022989"/>
    </source>
</evidence>
<feature type="transmembrane region" description="Helical" evidence="13">
    <location>
        <begin position="20"/>
        <end position="41"/>
    </location>
</feature>
<evidence type="ECO:0000256" key="12">
    <source>
        <dbReference type="ARBA" id="ARBA00025198"/>
    </source>
</evidence>
<keyword evidence="5 13" id="KW-0812">Transmembrane</keyword>
<evidence type="ECO:0000313" key="15">
    <source>
        <dbReference type="EMBL" id="GIH13465.1"/>
    </source>
</evidence>
<dbReference type="RefSeq" id="WP_203917151.1">
    <property type="nucleotide sequence ID" value="NZ_BONZ01000015.1"/>
</dbReference>
<keyword evidence="9 13" id="KW-0446">Lipid-binding</keyword>
<evidence type="ECO:0000256" key="1">
    <source>
        <dbReference type="ARBA" id="ARBA00004141"/>
    </source>
</evidence>
<name>A0A8J3VNW9_9ACTN</name>
<protein>
    <recommendedName>
        <fullName evidence="13">ATP synthase subunit c</fullName>
    </recommendedName>
    <alternativeName>
        <fullName evidence="13">ATP synthase F(0) sector subunit c</fullName>
    </alternativeName>
    <alternativeName>
        <fullName evidence="13">F-type ATPase subunit c</fullName>
        <shortName evidence="13">F-ATPase subunit c</shortName>
    </alternativeName>
    <alternativeName>
        <fullName evidence="13">Lipid-binding protein</fullName>
    </alternativeName>
</protein>
<dbReference type="PANTHER" id="PTHR10031">
    <property type="entry name" value="ATP SYNTHASE LIPID-BINDING PROTEIN, MITOCHONDRIAL"/>
    <property type="match status" value="1"/>
</dbReference>
<gene>
    <name evidence="13 15" type="primary">atpE</name>
    <name evidence="15" type="ORF">Raf01_16370</name>
</gene>
<evidence type="ECO:0000256" key="10">
    <source>
        <dbReference type="ARBA" id="ARBA00023136"/>
    </source>
</evidence>
<dbReference type="CDD" id="cd18121">
    <property type="entry name" value="ATP-synt_Fo_c"/>
    <property type="match status" value="1"/>
</dbReference>
<dbReference type="GO" id="GO:0046933">
    <property type="term" value="F:proton-transporting ATP synthase activity, rotational mechanism"/>
    <property type="evidence" value="ECO:0007669"/>
    <property type="project" value="UniProtKB-UniRule"/>
</dbReference>
<keyword evidence="3 13" id="KW-0813">Transport</keyword>
<comment type="caution">
    <text evidence="15">The sequence shown here is derived from an EMBL/GenBank/DDBJ whole genome shotgun (WGS) entry which is preliminary data.</text>
</comment>
<comment type="subcellular location">
    <subcellularLocation>
        <location evidence="13">Cell membrane</location>
        <topology evidence="13">Multi-pass membrane protein</topology>
    </subcellularLocation>
    <subcellularLocation>
        <location evidence="1">Membrane</location>
        <topology evidence="1">Multi-pass membrane protein</topology>
    </subcellularLocation>
</comment>
<keyword evidence="10 13" id="KW-0472">Membrane</keyword>
<evidence type="ECO:0000256" key="4">
    <source>
        <dbReference type="ARBA" id="ARBA00022547"/>
    </source>
</evidence>
<keyword evidence="16" id="KW-1185">Reference proteome</keyword>
<evidence type="ECO:0000256" key="9">
    <source>
        <dbReference type="ARBA" id="ARBA00023121"/>
    </source>
</evidence>
<dbReference type="InterPro" id="IPR002379">
    <property type="entry name" value="ATPase_proteolipid_c-like_dom"/>
</dbReference>
<dbReference type="GO" id="GO:0008289">
    <property type="term" value="F:lipid binding"/>
    <property type="evidence" value="ECO:0007669"/>
    <property type="project" value="UniProtKB-KW"/>
</dbReference>
<feature type="site" description="Reversibly protonated during proton transport" evidence="13">
    <location>
        <position position="62"/>
    </location>
</feature>
<evidence type="ECO:0000313" key="16">
    <source>
        <dbReference type="Proteomes" id="UP000642748"/>
    </source>
</evidence>
<sequence>MILAAGSGVSGSLAAVGYGLAAIGPAIGIGLIFAAYINSTARQPESAGLTRTYLFLGFVLVEALALFGIAFGFVWQAGK</sequence>
<keyword evidence="8 13" id="KW-0406">Ion transport</keyword>
<dbReference type="InterPro" id="IPR020537">
    <property type="entry name" value="ATP_synth_F0_csu_DDCD_BS"/>
</dbReference>
<dbReference type="Pfam" id="PF00137">
    <property type="entry name" value="ATP-synt_C"/>
    <property type="match status" value="1"/>
</dbReference>
<dbReference type="Gene3D" id="1.20.20.10">
    <property type="entry name" value="F1F0 ATP synthase subunit C"/>
    <property type="match status" value="1"/>
</dbReference>
<comment type="function">
    <text evidence="12 13">F(1)F(0) ATP synthase produces ATP from ADP in the presence of a proton or sodium gradient. F-type ATPases consist of two structural domains, F(1) containing the extramembraneous catalytic core and F(0) containing the membrane proton channel, linked together by a central stalk and a peripheral stalk. During catalysis, ATP synthesis in the catalytic domain of F(1) is coupled via a rotary mechanism of the central stalk subunits to proton translocation.</text>
</comment>
<keyword evidence="6 13" id="KW-0375">Hydrogen ion transport</keyword>
<evidence type="ECO:0000256" key="11">
    <source>
        <dbReference type="ARBA" id="ARBA00023310"/>
    </source>
</evidence>
<dbReference type="SUPFAM" id="SSF81333">
    <property type="entry name" value="F1F0 ATP synthase subunit C"/>
    <property type="match status" value="1"/>
</dbReference>
<evidence type="ECO:0000256" key="3">
    <source>
        <dbReference type="ARBA" id="ARBA00022448"/>
    </source>
</evidence>
<accession>A0A8J3VNW9</accession>
<dbReference type="AlphaFoldDB" id="A0A8J3VNW9"/>
<dbReference type="PRINTS" id="PR00124">
    <property type="entry name" value="ATPASEC"/>
</dbReference>
<evidence type="ECO:0000256" key="6">
    <source>
        <dbReference type="ARBA" id="ARBA00022781"/>
    </source>
</evidence>
<evidence type="ECO:0000256" key="13">
    <source>
        <dbReference type="HAMAP-Rule" id="MF_01396"/>
    </source>
</evidence>
<dbReference type="InterPro" id="IPR005953">
    <property type="entry name" value="ATP_synth_csu_bac/chlpt"/>
</dbReference>
<dbReference type="EMBL" id="BONZ01000015">
    <property type="protein sequence ID" value="GIH13465.1"/>
    <property type="molecule type" value="Genomic_DNA"/>
</dbReference>
<evidence type="ECO:0000256" key="5">
    <source>
        <dbReference type="ARBA" id="ARBA00022692"/>
    </source>
</evidence>
<dbReference type="InterPro" id="IPR000454">
    <property type="entry name" value="ATP_synth_F0_csu"/>
</dbReference>